<proteinExistence type="predicted"/>
<organism evidence="1 2">
    <name type="scientific">Carboxydocella sporoproducens DSM 16521</name>
    <dbReference type="NCBI Taxonomy" id="1121270"/>
    <lineage>
        <taxon>Bacteria</taxon>
        <taxon>Bacillati</taxon>
        <taxon>Bacillota</taxon>
        <taxon>Clostridia</taxon>
        <taxon>Eubacteriales</taxon>
        <taxon>Clostridiales Family XVI. Incertae Sedis</taxon>
        <taxon>Carboxydocella</taxon>
    </lineage>
</organism>
<dbReference type="Proteomes" id="UP000189933">
    <property type="component" value="Unassembled WGS sequence"/>
</dbReference>
<sequence>MVKEYLRQSAILLKKTGQNEFGESLFSSLAINVRWENRIKVIRDSRGQEVVSEARFFCLEEVKPGDKIEYASRRWEIVSVTESVDLNGAIMYRVAYCK</sequence>
<dbReference type="AlphaFoldDB" id="A0A1T4QFN1"/>
<evidence type="ECO:0000313" key="2">
    <source>
        <dbReference type="Proteomes" id="UP000189933"/>
    </source>
</evidence>
<name>A0A1T4QFN1_9FIRM</name>
<protein>
    <submittedName>
        <fullName evidence="1">Uncharacterized protein</fullName>
    </submittedName>
</protein>
<evidence type="ECO:0000313" key="1">
    <source>
        <dbReference type="EMBL" id="SKA02456.1"/>
    </source>
</evidence>
<dbReference type="EMBL" id="FUXM01000018">
    <property type="protein sequence ID" value="SKA02456.1"/>
    <property type="molecule type" value="Genomic_DNA"/>
</dbReference>
<gene>
    <name evidence="1" type="ORF">SAMN02745885_01652</name>
</gene>
<accession>A0A1T4QFN1</accession>
<reference evidence="2" key="1">
    <citation type="submission" date="2017-02" db="EMBL/GenBank/DDBJ databases">
        <authorList>
            <person name="Varghese N."/>
            <person name="Submissions S."/>
        </authorList>
    </citation>
    <scope>NUCLEOTIDE SEQUENCE [LARGE SCALE GENOMIC DNA]</scope>
    <source>
        <strain evidence="2">DSM 16521</strain>
    </source>
</reference>
<keyword evidence="2" id="KW-1185">Reference proteome</keyword>